<dbReference type="PROSITE" id="PS50975">
    <property type="entry name" value="ATP_GRASP"/>
    <property type="match status" value="1"/>
</dbReference>
<dbReference type="HAMAP" id="MF_01928">
    <property type="entry name" value="PurK"/>
    <property type="match status" value="1"/>
</dbReference>
<reference evidence="7 8" key="1">
    <citation type="submission" date="2024-09" db="EMBL/GenBank/DDBJ databases">
        <authorList>
            <person name="Sun Q."/>
            <person name="Mori K."/>
        </authorList>
    </citation>
    <scope>NUCLEOTIDE SEQUENCE [LARGE SCALE GENOMIC DNA]</scope>
    <source>
        <strain evidence="7 8">JCM 1342</strain>
    </source>
</reference>
<comment type="function">
    <text evidence="5">Catalyzes the ATP-dependent conversion of 5-aminoimidazole ribonucleotide (AIR) and HCO(3)- to N5-carboxyaminoimidazole ribonucleotide (N5-CAIR).</text>
</comment>
<dbReference type="InterPro" id="IPR011054">
    <property type="entry name" value="Rudment_hybrid_motif"/>
</dbReference>
<dbReference type="Gene3D" id="3.40.50.20">
    <property type="match status" value="1"/>
</dbReference>
<dbReference type="PANTHER" id="PTHR11609:SF5">
    <property type="entry name" value="PHOSPHORIBOSYLAMINOIMIDAZOLE CARBOXYLASE"/>
    <property type="match status" value="1"/>
</dbReference>
<comment type="pathway">
    <text evidence="4 5">Purine metabolism; IMP biosynthesis via de novo pathway; 5-amino-1-(5-phospho-D-ribosyl)imidazole-4-carboxylate from 5-amino-1-(5-phospho-D-ribosyl)imidazole (N5-CAIR route): step 1/2.</text>
</comment>
<comment type="similarity">
    <text evidence="4 5">Belongs to the PurK/PurT family.</text>
</comment>
<evidence type="ECO:0000313" key="8">
    <source>
        <dbReference type="Proteomes" id="UP001589611"/>
    </source>
</evidence>
<dbReference type="InterPro" id="IPR003135">
    <property type="entry name" value="ATP-grasp_carboxylate-amine"/>
</dbReference>
<organism evidence="7 8">
    <name type="scientific">Microbacterium terregens</name>
    <dbReference type="NCBI Taxonomy" id="69363"/>
    <lineage>
        <taxon>Bacteria</taxon>
        <taxon>Bacillati</taxon>
        <taxon>Actinomycetota</taxon>
        <taxon>Actinomycetes</taxon>
        <taxon>Micrococcales</taxon>
        <taxon>Microbacteriaceae</taxon>
        <taxon>Microbacterium</taxon>
    </lineage>
</organism>
<dbReference type="InterPro" id="IPR005875">
    <property type="entry name" value="PurK"/>
</dbReference>
<evidence type="ECO:0000313" key="7">
    <source>
        <dbReference type="EMBL" id="MFB9645784.1"/>
    </source>
</evidence>
<dbReference type="InterPro" id="IPR016185">
    <property type="entry name" value="PreATP-grasp_dom_sf"/>
</dbReference>
<keyword evidence="4 5" id="KW-0436">Ligase</keyword>
<dbReference type="Proteomes" id="UP001589611">
    <property type="component" value="Unassembled WGS sequence"/>
</dbReference>
<feature type="binding site" evidence="4">
    <location>
        <begin position="179"/>
        <end position="182"/>
    </location>
    <ligand>
        <name>ATP</name>
        <dbReference type="ChEBI" id="CHEBI:30616"/>
    </ligand>
</feature>
<dbReference type="PANTHER" id="PTHR11609">
    <property type="entry name" value="PURINE BIOSYNTHESIS PROTEIN 6/7, PUR6/7"/>
    <property type="match status" value="1"/>
</dbReference>
<proteinExistence type="inferred from homology"/>
<dbReference type="NCBIfam" id="TIGR01161">
    <property type="entry name" value="purK"/>
    <property type="match status" value="1"/>
</dbReference>
<dbReference type="EC" id="6.3.4.18" evidence="4 5"/>
<dbReference type="Pfam" id="PF02222">
    <property type="entry name" value="ATP-grasp"/>
    <property type="match status" value="1"/>
</dbReference>
<dbReference type="SUPFAM" id="SSF56059">
    <property type="entry name" value="Glutathione synthetase ATP-binding domain-like"/>
    <property type="match status" value="1"/>
</dbReference>
<evidence type="ECO:0000256" key="1">
    <source>
        <dbReference type="ARBA" id="ARBA00022741"/>
    </source>
</evidence>
<dbReference type="Pfam" id="PF17769">
    <property type="entry name" value="PurK_C"/>
    <property type="match status" value="1"/>
</dbReference>
<dbReference type="GO" id="GO:0034028">
    <property type="term" value="F:5-(carboxyamino)imidazole ribonucleotide synthase activity"/>
    <property type="evidence" value="ECO:0007669"/>
    <property type="project" value="UniProtKB-EC"/>
</dbReference>
<feature type="binding site" evidence="4">
    <location>
        <position position="100"/>
    </location>
    <ligand>
        <name>ATP</name>
        <dbReference type="ChEBI" id="CHEBI:30616"/>
    </ligand>
</feature>
<dbReference type="EMBL" id="JBHMBE010000003">
    <property type="protein sequence ID" value="MFB9645784.1"/>
    <property type="molecule type" value="Genomic_DNA"/>
</dbReference>
<protein>
    <recommendedName>
        <fullName evidence="4 5">N5-carboxyaminoimidazole ribonucleotide synthase</fullName>
        <shortName evidence="4 5">N5-CAIR synthase</shortName>
        <ecNumber evidence="4 5">6.3.4.18</ecNumber>
    </recommendedName>
    <alternativeName>
        <fullName evidence="4 5">5-(carboxyamino)imidazole ribonucleotide synthetase</fullName>
    </alternativeName>
</protein>
<evidence type="ECO:0000259" key="6">
    <source>
        <dbReference type="PROSITE" id="PS50975"/>
    </source>
</evidence>
<dbReference type="NCBIfam" id="NF004680">
    <property type="entry name" value="PRK06019.1-6"/>
    <property type="match status" value="1"/>
</dbReference>
<feature type="binding site" evidence="4">
    <location>
        <position position="140"/>
    </location>
    <ligand>
        <name>ATP</name>
        <dbReference type="ChEBI" id="CHEBI:30616"/>
    </ligand>
</feature>
<dbReference type="InterPro" id="IPR040686">
    <property type="entry name" value="PurK_C"/>
</dbReference>
<dbReference type="InterPro" id="IPR054350">
    <property type="entry name" value="PurT/PurK_preATP-grasp"/>
</dbReference>
<keyword evidence="2 4" id="KW-0658">Purine biosynthesis</keyword>
<dbReference type="RefSeq" id="WP_344712292.1">
    <property type="nucleotide sequence ID" value="NZ_BAAAWH010000001.1"/>
</dbReference>
<dbReference type="SUPFAM" id="SSF51246">
    <property type="entry name" value="Rudiment single hybrid motif"/>
    <property type="match status" value="1"/>
</dbReference>
<keyword evidence="1 4" id="KW-0547">Nucleotide-binding</keyword>
<comment type="subunit">
    <text evidence="4 5">Homodimer.</text>
</comment>
<dbReference type="Pfam" id="PF22660">
    <property type="entry name" value="RS_preATP-grasp-like"/>
    <property type="match status" value="1"/>
</dbReference>
<gene>
    <name evidence="4 5" type="primary">purK</name>
    <name evidence="7" type="ORF">ACFFPJ_08225</name>
</gene>
<dbReference type="Gene3D" id="3.30.1490.20">
    <property type="entry name" value="ATP-grasp fold, A domain"/>
    <property type="match status" value="1"/>
</dbReference>
<dbReference type="InterPro" id="IPR013815">
    <property type="entry name" value="ATP_grasp_subdomain_1"/>
</dbReference>
<feature type="binding site" evidence="4">
    <location>
        <position position="187"/>
    </location>
    <ligand>
        <name>ATP</name>
        <dbReference type="ChEBI" id="CHEBI:30616"/>
    </ligand>
</feature>
<evidence type="ECO:0000256" key="2">
    <source>
        <dbReference type="ARBA" id="ARBA00022755"/>
    </source>
</evidence>
<feature type="binding site" evidence="4">
    <location>
        <begin position="265"/>
        <end position="266"/>
    </location>
    <ligand>
        <name>ATP</name>
        <dbReference type="ChEBI" id="CHEBI:30616"/>
    </ligand>
</feature>
<sequence>MALRVGVIGGGQLARMMIAPAVELGLDLRVLAEEEGMAASLAATAVGDYRDAATVLAFARDVDVVTFDHEHVPQDVLAALVEAGVIVRPGPDPLRYAQDKLLMRARLHELGMPQPEWAAVSNADELQGFLDTHGGRAVVKTPRGGYDGKGVRVVSAGTEADDWFTALAEDARGGALLAEELVDFSRELAQQVARRPSGQMRAYPVVETVQRDGVCAEVIAPAPHGAGRLSQVASRIGLGIAEGLDVTGMLAVELFETTDERLLVNELAMRPHNSGHWTQDGAVTSQFEQHLRAVLDLPLGDPEPSAAWSVMVNILGGPETDSLDQRFAAVMEAYPAAKVHTYGKAPRPGRKVGHVTAVGEELDEVAYEARAAASFFED</sequence>
<evidence type="ECO:0000256" key="4">
    <source>
        <dbReference type="HAMAP-Rule" id="MF_01928"/>
    </source>
</evidence>
<keyword evidence="3 4" id="KW-0067">ATP-binding</keyword>
<comment type="caution">
    <text evidence="7">The sequence shown here is derived from an EMBL/GenBank/DDBJ whole genome shotgun (WGS) entry which is preliminary data.</text>
</comment>
<comment type="catalytic activity">
    <reaction evidence="4 5">
        <text>5-amino-1-(5-phospho-beta-D-ribosyl)imidazole + hydrogencarbonate + ATP = 5-carboxyamino-1-(5-phospho-D-ribosyl)imidazole + ADP + phosphate + 2 H(+)</text>
        <dbReference type="Rhea" id="RHEA:19317"/>
        <dbReference type="ChEBI" id="CHEBI:15378"/>
        <dbReference type="ChEBI" id="CHEBI:17544"/>
        <dbReference type="ChEBI" id="CHEBI:30616"/>
        <dbReference type="ChEBI" id="CHEBI:43474"/>
        <dbReference type="ChEBI" id="CHEBI:58730"/>
        <dbReference type="ChEBI" id="CHEBI:137981"/>
        <dbReference type="ChEBI" id="CHEBI:456216"/>
        <dbReference type="EC" id="6.3.4.18"/>
    </reaction>
</comment>
<dbReference type="SUPFAM" id="SSF52440">
    <property type="entry name" value="PreATP-grasp domain"/>
    <property type="match status" value="1"/>
</dbReference>
<dbReference type="NCBIfam" id="NF004679">
    <property type="entry name" value="PRK06019.1-5"/>
    <property type="match status" value="1"/>
</dbReference>
<accession>A0ABV5SZK6</accession>
<name>A0ABV5SZK6_9MICO</name>
<evidence type="ECO:0000256" key="5">
    <source>
        <dbReference type="RuleBase" id="RU361200"/>
    </source>
</evidence>
<dbReference type="Gene3D" id="3.30.470.20">
    <property type="entry name" value="ATP-grasp fold, B domain"/>
    <property type="match status" value="1"/>
</dbReference>
<comment type="function">
    <text evidence="4">Catalyzes the ATP-dependent conversion of 5-aminoimidazole ribonucleotide (AIR) and HCO(3)(-) to N5-carboxyaminoimidazole ribonucleotide (N5-CAIR).</text>
</comment>
<feature type="domain" description="ATP-grasp" evidence="6">
    <location>
        <begin position="104"/>
        <end position="295"/>
    </location>
</feature>
<evidence type="ECO:0000256" key="3">
    <source>
        <dbReference type="ARBA" id="ARBA00022840"/>
    </source>
</evidence>
<comment type="caution">
    <text evidence="4">Lacks conserved residue(s) required for the propagation of feature annotation.</text>
</comment>
<keyword evidence="8" id="KW-1185">Reference proteome</keyword>
<dbReference type="InterPro" id="IPR011761">
    <property type="entry name" value="ATP-grasp"/>
</dbReference>